<accession>F1Z5K5</accession>
<gene>
    <name evidence="7" type="ORF">Y88_1989</name>
</gene>
<dbReference type="Gene3D" id="1.10.357.10">
    <property type="entry name" value="Tetracycline Repressor, domain 2"/>
    <property type="match status" value="1"/>
</dbReference>
<dbReference type="GO" id="GO:0003677">
    <property type="term" value="F:DNA binding"/>
    <property type="evidence" value="ECO:0007669"/>
    <property type="project" value="UniProtKB-UniRule"/>
</dbReference>
<dbReference type="FunCoup" id="F1Z5K5">
    <property type="interactions" value="26"/>
</dbReference>
<name>F1Z5K5_9SPHN</name>
<dbReference type="HOGENOM" id="CLU_069356_15_7_5"/>
<dbReference type="PANTHER" id="PTHR47506:SF6">
    <property type="entry name" value="HTH-TYPE TRANSCRIPTIONAL REPRESSOR NEMR"/>
    <property type="match status" value="1"/>
</dbReference>
<dbReference type="InterPro" id="IPR036271">
    <property type="entry name" value="Tet_transcr_reg_TetR-rel_C_sf"/>
</dbReference>
<evidence type="ECO:0000313" key="7">
    <source>
        <dbReference type="EMBL" id="EGD60115.1"/>
    </source>
</evidence>
<keyword evidence="8" id="KW-1185">Reference proteome</keyword>
<dbReference type="InterPro" id="IPR009057">
    <property type="entry name" value="Homeodomain-like_sf"/>
</dbReference>
<evidence type="ECO:0000256" key="2">
    <source>
        <dbReference type="ARBA" id="ARBA00023015"/>
    </source>
</evidence>
<evidence type="ECO:0000259" key="6">
    <source>
        <dbReference type="PROSITE" id="PS50977"/>
    </source>
</evidence>
<dbReference type="SUPFAM" id="SSF48498">
    <property type="entry name" value="Tetracyclin repressor-like, C-terminal domain"/>
    <property type="match status" value="1"/>
</dbReference>
<feature type="DNA-binding region" description="H-T-H motif" evidence="5">
    <location>
        <begin position="45"/>
        <end position="64"/>
    </location>
</feature>
<keyword evidence="1" id="KW-0678">Repressor</keyword>
<dbReference type="PANTHER" id="PTHR47506">
    <property type="entry name" value="TRANSCRIPTIONAL REGULATORY PROTEIN"/>
    <property type="match status" value="1"/>
</dbReference>
<sequence length="211" mass="23831">MPEGPMRDLLFPPSNGGYAKGQETREAILTAALRVLVDEGYAAMTMRRVAKECGIRFGNLTYHYRSHEDLVNALFEAVIGAYEAEFALIVNDPDTAPADRLRRYCRFVLTDIQTRETTHIFPEIWALANHSPFVARLMTEMYRRARAPILEILRDMRPDLSEQGHEDLALFVSATMEGMTMFLGHGKLHADRLSALMDIQVEAFLSAIARA</sequence>
<dbReference type="InParanoid" id="F1Z5K5"/>
<dbReference type="OrthoDB" id="8478851at2"/>
<dbReference type="Proteomes" id="UP000004728">
    <property type="component" value="Unassembled WGS sequence"/>
</dbReference>
<keyword evidence="2" id="KW-0805">Transcription regulation</keyword>
<dbReference type="STRING" id="983920.Y88_1989"/>
<evidence type="ECO:0000256" key="4">
    <source>
        <dbReference type="ARBA" id="ARBA00023163"/>
    </source>
</evidence>
<dbReference type="Pfam" id="PF00440">
    <property type="entry name" value="TetR_N"/>
    <property type="match status" value="1"/>
</dbReference>
<protein>
    <submittedName>
        <fullName evidence="7">TetR family transcriptional regulator</fullName>
    </submittedName>
</protein>
<evidence type="ECO:0000256" key="3">
    <source>
        <dbReference type="ARBA" id="ARBA00023125"/>
    </source>
</evidence>
<organism evidence="7 8">
    <name type="scientific">Novosphingobium nitrogenifigens DSM 19370</name>
    <dbReference type="NCBI Taxonomy" id="983920"/>
    <lineage>
        <taxon>Bacteria</taxon>
        <taxon>Pseudomonadati</taxon>
        <taxon>Pseudomonadota</taxon>
        <taxon>Alphaproteobacteria</taxon>
        <taxon>Sphingomonadales</taxon>
        <taxon>Sphingomonadaceae</taxon>
        <taxon>Novosphingobium</taxon>
    </lineage>
</organism>
<dbReference type="InterPro" id="IPR001647">
    <property type="entry name" value="HTH_TetR"/>
</dbReference>
<dbReference type="eggNOG" id="COG1309">
    <property type="taxonomic scope" value="Bacteria"/>
</dbReference>
<keyword evidence="4" id="KW-0804">Transcription</keyword>
<evidence type="ECO:0000256" key="5">
    <source>
        <dbReference type="PROSITE-ProRule" id="PRU00335"/>
    </source>
</evidence>
<feature type="domain" description="HTH tetR-type" evidence="6">
    <location>
        <begin position="22"/>
        <end position="82"/>
    </location>
</feature>
<dbReference type="EMBL" id="AEWJ01000023">
    <property type="protein sequence ID" value="EGD60115.1"/>
    <property type="molecule type" value="Genomic_DNA"/>
</dbReference>
<dbReference type="InterPro" id="IPR039538">
    <property type="entry name" value="BetI_C"/>
</dbReference>
<dbReference type="PRINTS" id="PR00455">
    <property type="entry name" value="HTHTETR"/>
</dbReference>
<keyword evidence="3 5" id="KW-0238">DNA-binding</keyword>
<comment type="caution">
    <text evidence="7">The sequence shown here is derived from an EMBL/GenBank/DDBJ whole genome shotgun (WGS) entry which is preliminary data.</text>
</comment>
<dbReference type="Pfam" id="PF13977">
    <property type="entry name" value="TetR_C_6"/>
    <property type="match status" value="1"/>
</dbReference>
<dbReference type="AlphaFoldDB" id="F1Z5K5"/>
<evidence type="ECO:0000313" key="8">
    <source>
        <dbReference type="Proteomes" id="UP000004728"/>
    </source>
</evidence>
<dbReference type="PROSITE" id="PS50977">
    <property type="entry name" value="HTH_TETR_2"/>
    <property type="match status" value="1"/>
</dbReference>
<evidence type="ECO:0000256" key="1">
    <source>
        <dbReference type="ARBA" id="ARBA00022491"/>
    </source>
</evidence>
<reference evidence="7 8" key="1">
    <citation type="journal article" date="2012" name="J. Bacteriol.">
        <title>Draft Genome Sequence of Novosphingobium nitrogenifigens Y88T.</title>
        <authorList>
            <person name="Strabala T.J."/>
            <person name="Macdonald L."/>
            <person name="Liu V."/>
            <person name="Smit A.M."/>
        </authorList>
    </citation>
    <scope>NUCLEOTIDE SEQUENCE [LARGE SCALE GENOMIC DNA]</scope>
    <source>
        <strain evidence="7 8">DSM 19370</strain>
    </source>
</reference>
<proteinExistence type="predicted"/>
<dbReference type="SUPFAM" id="SSF46689">
    <property type="entry name" value="Homeodomain-like"/>
    <property type="match status" value="1"/>
</dbReference>